<evidence type="ECO:0000313" key="8">
    <source>
        <dbReference type="Proteomes" id="UP000316331"/>
    </source>
</evidence>
<dbReference type="InterPro" id="IPR036271">
    <property type="entry name" value="Tet_transcr_reg_TetR-rel_C_sf"/>
</dbReference>
<dbReference type="InterPro" id="IPR050109">
    <property type="entry name" value="HTH-type_TetR-like_transc_reg"/>
</dbReference>
<evidence type="ECO:0000259" key="6">
    <source>
        <dbReference type="PROSITE" id="PS50977"/>
    </source>
</evidence>
<name>A0A543EV42_9NOCA</name>
<evidence type="ECO:0000256" key="4">
    <source>
        <dbReference type="PROSITE-ProRule" id="PRU00335"/>
    </source>
</evidence>
<gene>
    <name evidence="7" type="ORF">FB390_5571</name>
</gene>
<evidence type="ECO:0000256" key="3">
    <source>
        <dbReference type="ARBA" id="ARBA00023163"/>
    </source>
</evidence>
<dbReference type="SUPFAM" id="SSF46689">
    <property type="entry name" value="Homeodomain-like"/>
    <property type="match status" value="1"/>
</dbReference>
<dbReference type="PROSITE" id="PS50977">
    <property type="entry name" value="HTH_TETR_2"/>
    <property type="match status" value="1"/>
</dbReference>
<dbReference type="GO" id="GO:0000976">
    <property type="term" value="F:transcription cis-regulatory region binding"/>
    <property type="evidence" value="ECO:0007669"/>
    <property type="project" value="TreeGrafter"/>
</dbReference>
<protein>
    <submittedName>
        <fullName evidence="7">TetR family transcriptional regulator</fullName>
    </submittedName>
</protein>
<feature type="compositionally biased region" description="Basic and acidic residues" evidence="5">
    <location>
        <begin position="8"/>
        <end position="17"/>
    </location>
</feature>
<dbReference type="InterPro" id="IPR009057">
    <property type="entry name" value="Homeodomain-like_sf"/>
</dbReference>
<keyword evidence="8" id="KW-1185">Reference proteome</keyword>
<dbReference type="InterPro" id="IPR001647">
    <property type="entry name" value="HTH_TetR"/>
</dbReference>
<organism evidence="7 8">
    <name type="scientific">Nocardia bhagyanarayanae</name>
    <dbReference type="NCBI Taxonomy" id="1215925"/>
    <lineage>
        <taxon>Bacteria</taxon>
        <taxon>Bacillati</taxon>
        <taxon>Actinomycetota</taxon>
        <taxon>Actinomycetes</taxon>
        <taxon>Mycobacteriales</taxon>
        <taxon>Nocardiaceae</taxon>
        <taxon>Nocardia</taxon>
    </lineage>
</organism>
<keyword evidence="1" id="KW-0805">Transcription regulation</keyword>
<dbReference type="Gene3D" id="1.10.357.10">
    <property type="entry name" value="Tetracycline Repressor, domain 2"/>
    <property type="match status" value="1"/>
</dbReference>
<comment type="caution">
    <text evidence="7">The sequence shown here is derived from an EMBL/GenBank/DDBJ whole genome shotgun (WGS) entry which is preliminary data.</text>
</comment>
<feature type="DNA-binding region" description="H-T-H motif" evidence="4">
    <location>
        <begin position="48"/>
        <end position="67"/>
    </location>
</feature>
<evidence type="ECO:0000256" key="2">
    <source>
        <dbReference type="ARBA" id="ARBA00023125"/>
    </source>
</evidence>
<dbReference type="Proteomes" id="UP000316331">
    <property type="component" value="Unassembled WGS sequence"/>
</dbReference>
<dbReference type="AlphaFoldDB" id="A0A543EV42"/>
<sequence length="240" mass="26548">MSRVGRQRWTDTAETRRSGARGPGGDERRRALVAAAVAAIEEHGPDASIGQIADRAGLVRTHVYRHIAGKEELDRAVARHAHAELTARIRATFDVDGTPIDVIRAPIAEHVAWAGEHPNLYRFLVERNYRSGNDEPRIGGSAFASEIFAAATRYIPRFGSDRAAAERLIIALLGLIDASVRWWLTHRESTRETLVDQLTAEAWLLIDHRLRALGIELDPAARLRDLLIAGKDYRGEASAT</sequence>
<proteinExistence type="predicted"/>
<feature type="domain" description="HTH tetR-type" evidence="6">
    <location>
        <begin position="26"/>
        <end position="85"/>
    </location>
</feature>
<keyword evidence="3" id="KW-0804">Transcription</keyword>
<reference evidence="7 8" key="1">
    <citation type="submission" date="2019-06" db="EMBL/GenBank/DDBJ databases">
        <title>Sequencing the genomes of 1000 actinobacteria strains.</title>
        <authorList>
            <person name="Klenk H.-P."/>
        </authorList>
    </citation>
    <scope>NUCLEOTIDE SEQUENCE [LARGE SCALE GENOMIC DNA]</scope>
    <source>
        <strain evidence="7 8">DSM 103495</strain>
    </source>
</reference>
<evidence type="ECO:0000256" key="5">
    <source>
        <dbReference type="SAM" id="MobiDB-lite"/>
    </source>
</evidence>
<dbReference type="Pfam" id="PF00440">
    <property type="entry name" value="TetR_N"/>
    <property type="match status" value="1"/>
</dbReference>
<feature type="region of interest" description="Disordered" evidence="5">
    <location>
        <begin position="1"/>
        <end position="28"/>
    </location>
</feature>
<keyword evidence="2 4" id="KW-0238">DNA-binding</keyword>
<dbReference type="PANTHER" id="PTHR30055">
    <property type="entry name" value="HTH-TYPE TRANSCRIPTIONAL REGULATOR RUTR"/>
    <property type="match status" value="1"/>
</dbReference>
<evidence type="ECO:0000313" key="7">
    <source>
        <dbReference type="EMBL" id="TQM25422.1"/>
    </source>
</evidence>
<dbReference type="PANTHER" id="PTHR30055:SF234">
    <property type="entry name" value="HTH-TYPE TRANSCRIPTIONAL REGULATOR BETI"/>
    <property type="match status" value="1"/>
</dbReference>
<dbReference type="EMBL" id="VFPG01000002">
    <property type="protein sequence ID" value="TQM25422.1"/>
    <property type="molecule type" value="Genomic_DNA"/>
</dbReference>
<dbReference type="SUPFAM" id="SSF48498">
    <property type="entry name" value="Tetracyclin repressor-like, C-terminal domain"/>
    <property type="match status" value="1"/>
</dbReference>
<accession>A0A543EV42</accession>
<dbReference type="GO" id="GO:0003700">
    <property type="term" value="F:DNA-binding transcription factor activity"/>
    <property type="evidence" value="ECO:0007669"/>
    <property type="project" value="TreeGrafter"/>
</dbReference>
<evidence type="ECO:0000256" key="1">
    <source>
        <dbReference type="ARBA" id="ARBA00023015"/>
    </source>
</evidence>